<keyword evidence="2" id="KW-1185">Reference proteome</keyword>
<dbReference type="STRING" id="857265.WG78_04695"/>
<organism evidence="1 2">
    <name type="scientific">Amantichitinum ursilacus</name>
    <dbReference type="NCBI Taxonomy" id="857265"/>
    <lineage>
        <taxon>Bacteria</taxon>
        <taxon>Pseudomonadati</taxon>
        <taxon>Pseudomonadota</taxon>
        <taxon>Betaproteobacteria</taxon>
        <taxon>Neisseriales</taxon>
        <taxon>Chitinibacteraceae</taxon>
        <taxon>Amantichitinum</taxon>
    </lineage>
</organism>
<dbReference type="Proteomes" id="UP000037939">
    <property type="component" value="Unassembled WGS sequence"/>
</dbReference>
<dbReference type="RefSeq" id="WP_152969060.1">
    <property type="nucleotide sequence ID" value="NZ_LAQT01000002.1"/>
</dbReference>
<dbReference type="AlphaFoldDB" id="A0A0N0GQJ4"/>
<sequence>MKPPPYGAEVAAELSTRNVDPEWLDRMLAIALQVAARHGVPCPYAPEYGIQCTGEIYMTLPVDVSHDEAAMLGIEFAIEMYTLIPDFPAEHIAADITRRRRDD</sequence>
<accession>A0A0N0GQJ4</accession>
<protein>
    <submittedName>
        <fullName evidence="1">Uncharacterized protein</fullName>
    </submittedName>
</protein>
<evidence type="ECO:0000313" key="2">
    <source>
        <dbReference type="Proteomes" id="UP000037939"/>
    </source>
</evidence>
<dbReference type="EMBL" id="LAQT01000002">
    <property type="protein sequence ID" value="KPC54842.1"/>
    <property type="molecule type" value="Genomic_DNA"/>
</dbReference>
<name>A0A0N0GQJ4_9NEIS</name>
<evidence type="ECO:0000313" key="1">
    <source>
        <dbReference type="EMBL" id="KPC54842.1"/>
    </source>
</evidence>
<reference evidence="1 2" key="1">
    <citation type="submission" date="2015-07" db="EMBL/GenBank/DDBJ databases">
        <title>Draft genome sequence of the Amantichitinum ursilacus IGB-41, a new chitin-degrading bacterium.</title>
        <authorList>
            <person name="Kirstahler P."/>
            <person name="Guenther M."/>
            <person name="Grumaz C."/>
            <person name="Rupp S."/>
            <person name="Zibek S."/>
            <person name="Sohn K."/>
        </authorList>
    </citation>
    <scope>NUCLEOTIDE SEQUENCE [LARGE SCALE GENOMIC DNA]</scope>
    <source>
        <strain evidence="1 2">IGB-41</strain>
    </source>
</reference>
<gene>
    <name evidence="1" type="ORF">WG78_04695</name>
</gene>
<comment type="caution">
    <text evidence="1">The sequence shown here is derived from an EMBL/GenBank/DDBJ whole genome shotgun (WGS) entry which is preliminary data.</text>
</comment>
<proteinExistence type="predicted"/>